<protein>
    <recommendedName>
        <fullName evidence="1">Histone acetyltransferase Rv0428c-like SH3 domain-containing protein</fullName>
    </recommendedName>
</protein>
<dbReference type="AlphaFoldDB" id="A0A4Q8AA68"/>
<dbReference type="RefSeq" id="WP_102157452.1">
    <property type="nucleotide sequence ID" value="NZ_PGGT01000003.1"/>
</dbReference>
<organism evidence="2 3">
    <name type="scientific">Zhihengliuella halotolerans</name>
    <dbReference type="NCBI Taxonomy" id="370736"/>
    <lineage>
        <taxon>Bacteria</taxon>
        <taxon>Bacillati</taxon>
        <taxon>Actinomycetota</taxon>
        <taxon>Actinomycetes</taxon>
        <taxon>Micrococcales</taxon>
        <taxon>Micrococcaceae</taxon>
        <taxon>Zhihengliuella</taxon>
    </lineage>
</organism>
<dbReference type="EMBL" id="SHLA01000001">
    <property type="protein sequence ID" value="RZU60997.1"/>
    <property type="molecule type" value="Genomic_DNA"/>
</dbReference>
<name>A0A4Q8AA68_9MICC</name>
<comment type="caution">
    <text evidence="2">The sequence shown here is derived from an EMBL/GenBank/DDBJ whole genome shotgun (WGS) entry which is preliminary data.</text>
</comment>
<dbReference type="InterPro" id="IPR056934">
    <property type="entry name" value="SH3_Rv0428c"/>
</dbReference>
<accession>A0A4Q8AA68</accession>
<evidence type="ECO:0000313" key="3">
    <source>
        <dbReference type="Proteomes" id="UP000292685"/>
    </source>
</evidence>
<dbReference type="Proteomes" id="UP000292685">
    <property type="component" value="Unassembled WGS sequence"/>
</dbReference>
<evidence type="ECO:0000259" key="1">
    <source>
        <dbReference type="Pfam" id="PF24551"/>
    </source>
</evidence>
<sequence length="82" mass="8803">MTIRSFDDLPAGERIVVRYRLRASGHGPTLSDALGTFTGIETDDDGAVVVIETRSGAVKVPLADITHAKQVPPAPPRRRRGP</sequence>
<gene>
    <name evidence="2" type="ORF">EV380_0552</name>
</gene>
<dbReference type="Pfam" id="PF24551">
    <property type="entry name" value="SH3_Rv0428c"/>
    <property type="match status" value="1"/>
</dbReference>
<evidence type="ECO:0000313" key="2">
    <source>
        <dbReference type="EMBL" id="RZU60997.1"/>
    </source>
</evidence>
<dbReference type="OrthoDB" id="3631934at2"/>
<keyword evidence="3" id="KW-1185">Reference proteome</keyword>
<reference evidence="2 3" key="1">
    <citation type="submission" date="2019-02" db="EMBL/GenBank/DDBJ databases">
        <title>Sequencing the genomes of 1000 actinobacteria strains.</title>
        <authorList>
            <person name="Klenk H.-P."/>
        </authorList>
    </citation>
    <scope>NUCLEOTIDE SEQUENCE [LARGE SCALE GENOMIC DNA]</scope>
    <source>
        <strain evidence="2 3">DSM 17364</strain>
    </source>
</reference>
<proteinExistence type="predicted"/>
<feature type="domain" description="Histone acetyltransferase Rv0428c-like SH3" evidence="1">
    <location>
        <begin position="10"/>
        <end position="68"/>
    </location>
</feature>